<evidence type="ECO:0000259" key="4">
    <source>
        <dbReference type="Pfam" id="PF01833"/>
    </source>
</evidence>
<sequence length="1058" mass="116214">MSAYSLEARIIQKKDQLEGLSASGAIIPAPIVDEVRTGQQFLIKLQFVKNGLDHTSMFPSLRVGRRVAINTISDPSSDPEPLTLEISMHLAKSGQTKKSACAKCCHKYGPFSPILVLLDPLSPSVTDPTTYAHIDTTTGSATLLAKVICSSTDHGERGNKDRYIFEFKLKRTSSMPSNAADISSSPPIEGIEEEGETLSTCFTHAIMCSGHHKAKRAYPHQRPTKINKEGPTPKTKIVKRHRSDPNINTPLDAMESQAENLMNAKAMARDLDFQNPMAFLSDHLSMTPITETFAERPDSLQSNSISTDSQSFLSSTHILSDMMQPQQQSQQQSQQSYPKITEIRPNHGPIRKRIDVVLRGLSFRDGMIPYFGCFQAQEISVETSNLIICKAPESPLPGPVSITIYDSTGNCFSDLGQFTYTDDSETELLILQLQLRLAHRALEYMHAKATGQRGNVNDILRNIPELATSPGSGSVLMMEKQCSDSTLGADTPLLSQSMVEQGIIDTLDLLGLLPKDIDISLQLEDGSNLLHLSTILGFNKMAIRLVEEGCDFEAQDIYSLTPLMYAVLKGNETMVKTLVMAGASLTGARTPEEYYARLPRGVGSTQVIHYYLSISCTRFSATPFTVGDTVKKKKKTEIGDTEGSYGSYGEECTTADDTDESQTVKAISPRSQSPITTSLPSTQPTPVGLGLEGLPSKEYDIVTELEGGIRDMHVNHNAPPLDQRNHHNTPPLDQQSLPQFRVVQSDGSFLINTGVIRRADVLNASGQGTEQHFESVNQESGYHTGICPGVQAHLDTLHSAILPSQRVRMHVSFKLPPNSFAPMMTKPLSNSSMPMQLLRTGDSFTIELRLTTPSGNQIPMPREFVGIKFPPEMIKRTTGKPAPILENMTYALRVSIRLGEIDVGASSSSNPEPVDTHELSGVALTGSCRSCSKLIHEHKKPPPSRIPSSEPLMYPILQFYVHGKTDPYRIIPSASVVSNPGVVELRNGVCEVKAKVNCSSLHHLQRAMAKRARTRALPELRDPGYVFKFELVHPSLRTVVAQYETRPISFQSYPRGGH</sequence>
<dbReference type="Pfam" id="PF01833">
    <property type="entry name" value="TIG"/>
    <property type="match status" value="1"/>
</dbReference>
<organism evidence="5 6">
    <name type="scientific">Entomortierella chlamydospora</name>
    <dbReference type="NCBI Taxonomy" id="101097"/>
    <lineage>
        <taxon>Eukaryota</taxon>
        <taxon>Fungi</taxon>
        <taxon>Fungi incertae sedis</taxon>
        <taxon>Mucoromycota</taxon>
        <taxon>Mortierellomycotina</taxon>
        <taxon>Mortierellomycetes</taxon>
        <taxon>Mortierellales</taxon>
        <taxon>Mortierellaceae</taxon>
        <taxon>Entomortierella</taxon>
    </lineage>
</organism>
<dbReference type="EMBL" id="JAAAID010001582">
    <property type="protein sequence ID" value="KAG0009458.1"/>
    <property type="molecule type" value="Genomic_DNA"/>
</dbReference>
<dbReference type="Gene3D" id="1.25.40.20">
    <property type="entry name" value="Ankyrin repeat-containing domain"/>
    <property type="match status" value="1"/>
</dbReference>
<dbReference type="CDD" id="cd00102">
    <property type="entry name" value="IPT"/>
    <property type="match status" value="1"/>
</dbReference>
<dbReference type="InterPro" id="IPR036770">
    <property type="entry name" value="Ankyrin_rpt-contain_sf"/>
</dbReference>
<dbReference type="InterPro" id="IPR002909">
    <property type="entry name" value="IPT_dom"/>
</dbReference>
<feature type="region of interest" description="Disordered" evidence="3">
    <location>
        <begin position="639"/>
        <end position="692"/>
    </location>
</feature>
<evidence type="ECO:0000256" key="1">
    <source>
        <dbReference type="ARBA" id="ARBA00023043"/>
    </source>
</evidence>
<evidence type="ECO:0000256" key="2">
    <source>
        <dbReference type="PROSITE-ProRule" id="PRU00023"/>
    </source>
</evidence>
<dbReference type="AlphaFoldDB" id="A0A9P6SX53"/>
<dbReference type="Proteomes" id="UP000703661">
    <property type="component" value="Unassembled WGS sequence"/>
</dbReference>
<accession>A0A9P6SX53</accession>
<feature type="region of interest" description="Disordered" evidence="3">
    <location>
        <begin position="214"/>
        <end position="248"/>
    </location>
</feature>
<dbReference type="PANTHER" id="PTHR23335">
    <property type="entry name" value="CALMODULIN-BINDING TRANSCRIPTION ACTIVATOR CAMTA"/>
    <property type="match status" value="1"/>
</dbReference>
<dbReference type="OrthoDB" id="366390at2759"/>
<dbReference type="PROSITE" id="PS50297">
    <property type="entry name" value="ANK_REP_REGION"/>
    <property type="match status" value="1"/>
</dbReference>
<dbReference type="GO" id="GO:0006357">
    <property type="term" value="P:regulation of transcription by RNA polymerase II"/>
    <property type="evidence" value="ECO:0007669"/>
    <property type="project" value="TreeGrafter"/>
</dbReference>
<feature type="repeat" description="ANK" evidence="2">
    <location>
        <begin position="558"/>
        <end position="590"/>
    </location>
</feature>
<feature type="domain" description="IPT/TIG" evidence="4">
    <location>
        <begin position="338"/>
        <end position="420"/>
    </location>
</feature>
<keyword evidence="1 2" id="KW-0040">ANK repeat</keyword>
<dbReference type="Gene3D" id="2.60.40.10">
    <property type="entry name" value="Immunoglobulins"/>
    <property type="match status" value="1"/>
</dbReference>
<dbReference type="GO" id="GO:0003690">
    <property type="term" value="F:double-stranded DNA binding"/>
    <property type="evidence" value="ECO:0007669"/>
    <property type="project" value="TreeGrafter"/>
</dbReference>
<dbReference type="SUPFAM" id="SSF81296">
    <property type="entry name" value="E set domains"/>
    <property type="match status" value="1"/>
</dbReference>
<feature type="compositionally biased region" description="Basic residues" evidence="3">
    <location>
        <begin position="214"/>
        <end position="225"/>
    </location>
</feature>
<dbReference type="SUPFAM" id="SSF48403">
    <property type="entry name" value="Ankyrin repeat"/>
    <property type="match status" value="1"/>
</dbReference>
<dbReference type="InterPro" id="IPR002110">
    <property type="entry name" value="Ankyrin_rpt"/>
</dbReference>
<dbReference type="PANTHER" id="PTHR23335:SF1">
    <property type="entry name" value="CALMODULIN-BINDING TRANSCRIPTION ACTIVATOR, ISOFORM F"/>
    <property type="match status" value="1"/>
</dbReference>
<proteinExistence type="predicted"/>
<dbReference type="GO" id="GO:0003712">
    <property type="term" value="F:transcription coregulator activity"/>
    <property type="evidence" value="ECO:0007669"/>
    <property type="project" value="TreeGrafter"/>
</dbReference>
<evidence type="ECO:0000256" key="3">
    <source>
        <dbReference type="SAM" id="MobiDB-lite"/>
    </source>
</evidence>
<dbReference type="InterPro" id="IPR013783">
    <property type="entry name" value="Ig-like_fold"/>
</dbReference>
<gene>
    <name evidence="5" type="primary">SPT23_2</name>
    <name evidence="5" type="ORF">BGZ80_002374</name>
</gene>
<dbReference type="PROSITE" id="PS50088">
    <property type="entry name" value="ANK_REPEAT"/>
    <property type="match status" value="1"/>
</dbReference>
<evidence type="ECO:0000313" key="5">
    <source>
        <dbReference type="EMBL" id="KAG0009458.1"/>
    </source>
</evidence>
<reference evidence="5" key="1">
    <citation type="journal article" date="2020" name="Fungal Divers.">
        <title>Resolving the Mortierellaceae phylogeny through synthesis of multi-gene phylogenetics and phylogenomics.</title>
        <authorList>
            <person name="Vandepol N."/>
            <person name="Liber J."/>
            <person name="Desiro A."/>
            <person name="Na H."/>
            <person name="Kennedy M."/>
            <person name="Barry K."/>
            <person name="Grigoriev I.V."/>
            <person name="Miller A.N."/>
            <person name="O'Donnell K."/>
            <person name="Stajich J.E."/>
            <person name="Bonito G."/>
        </authorList>
    </citation>
    <scope>NUCLEOTIDE SEQUENCE</scope>
    <source>
        <strain evidence="5">NRRL 2769</strain>
    </source>
</reference>
<evidence type="ECO:0000313" key="6">
    <source>
        <dbReference type="Proteomes" id="UP000703661"/>
    </source>
</evidence>
<feature type="compositionally biased region" description="Polar residues" evidence="3">
    <location>
        <begin position="661"/>
        <end position="685"/>
    </location>
</feature>
<name>A0A9P6SX53_9FUNG</name>
<dbReference type="InterPro" id="IPR014756">
    <property type="entry name" value="Ig_E-set"/>
</dbReference>
<dbReference type="GO" id="GO:0005634">
    <property type="term" value="C:nucleus"/>
    <property type="evidence" value="ECO:0007669"/>
    <property type="project" value="TreeGrafter"/>
</dbReference>
<protein>
    <submittedName>
        <fullName evidence="5">SPT3 Dosage dependent suppressor of Ty-induced promoter mutations-like protein</fullName>
    </submittedName>
</protein>
<keyword evidence="6" id="KW-1185">Reference proteome</keyword>
<dbReference type="Pfam" id="PF12796">
    <property type="entry name" value="Ank_2"/>
    <property type="match status" value="1"/>
</dbReference>
<dbReference type="SMART" id="SM00248">
    <property type="entry name" value="ANK"/>
    <property type="match status" value="2"/>
</dbReference>
<comment type="caution">
    <text evidence="5">The sequence shown here is derived from an EMBL/GenBank/DDBJ whole genome shotgun (WGS) entry which is preliminary data.</text>
</comment>